<comment type="caution">
    <text evidence="1">The sequence shown here is derived from an EMBL/GenBank/DDBJ whole genome shotgun (WGS) entry which is preliminary data.</text>
</comment>
<sequence length="75" mass="8557">MTLASPWFRTTFTIYLENKQVHLLNIRSHQWHTQEIFCGGGPRTVTDGHNRMARPSDTANLHIPVAKGVLFELVV</sequence>
<dbReference type="EMBL" id="CATQJL010000001">
    <property type="protein sequence ID" value="CAJ0590560.1"/>
    <property type="molecule type" value="Genomic_DNA"/>
</dbReference>
<keyword evidence="2" id="KW-1185">Reference proteome</keyword>
<dbReference type="AlphaFoldDB" id="A0AA36GK48"/>
<dbReference type="Proteomes" id="UP001176961">
    <property type="component" value="Unassembled WGS sequence"/>
</dbReference>
<protein>
    <submittedName>
        <fullName evidence="1">Uncharacterized protein</fullName>
    </submittedName>
</protein>
<reference evidence="1" key="1">
    <citation type="submission" date="2023-07" db="EMBL/GenBank/DDBJ databases">
        <authorList>
            <consortium name="CYATHOMIX"/>
        </authorList>
    </citation>
    <scope>NUCLEOTIDE SEQUENCE</scope>
    <source>
        <strain evidence="1">N/A</strain>
    </source>
</reference>
<proteinExistence type="predicted"/>
<name>A0AA36GK48_CYLNA</name>
<accession>A0AA36GK48</accession>
<gene>
    <name evidence="1" type="ORF">CYNAS_LOCUS2543</name>
</gene>
<organism evidence="1 2">
    <name type="scientific">Cylicocyclus nassatus</name>
    <name type="common">Nematode worm</name>
    <dbReference type="NCBI Taxonomy" id="53992"/>
    <lineage>
        <taxon>Eukaryota</taxon>
        <taxon>Metazoa</taxon>
        <taxon>Ecdysozoa</taxon>
        <taxon>Nematoda</taxon>
        <taxon>Chromadorea</taxon>
        <taxon>Rhabditida</taxon>
        <taxon>Rhabditina</taxon>
        <taxon>Rhabditomorpha</taxon>
        <taxon>Strongyloidea</taxon>
        <taxon>Strongylidae</taxon>
        <taxon>Cylicocyclus</taxon>
    </lineage>
</organism>
<evidence type="ECO:0000313" key="2">
    <source>
        <dbReference type="Proteomes" id="UP001176961"/>
    </source>
</evidence>
<evidence type="ECO:0000313" key="1">
    <source>
        <dbReference type="EMBL" id="CAJ0590560.1"/>
    </source>
</evidence>